<dbReference type="AlphaFoldDB" id="A0A816YIJ9"/>
<keyword evidence="2 5" id="KW-0812">Transmembrane</keyword>
<feature type="transmembrane region" description="Helical" evidence="5">
    <location>
        <begin position="105"/>
        <end position="127"/>
    </location>
</feature>
<comment type="caution">
    <text evidence="8">The sequence shown here is derived from an EMBL/GenBank/DDBJ whole genome shotgun (WGS) entry which is preliminary data.</text>
</comment>
<dbReference type="GO" id="GO:0016020">
    <property type="term" value="C:membrane"/>
    <property type="evidence" value="ECO:0007669"/>
    <property type="project" value="UniProtKB-SubCell"/>
</dbReference>
<evidence type="ECO:0000313" key="11">
    <source>
        <dbReference type="Proteomes" id="UP000663866"/>
    </source>
</evidence>
<evidence type="ECO:0000313" key="10">
    <source>
        <dbReference type="EMBL" id="CAF4225376.1"/>
    </source>
</evidence>
<dbReference type="Proteomes" id="UP000663887">
    <property type="component" value="Unassembled WGS sequence"/>
</dbReference>
<gene>
    <name evidence="9" type="ORF">OVN521_LOCUS21604</name>
    <name evidence="10" type="ORF">UXM345_LOCUS29332</name>
    <name evidence="7" type="ORF">WKI299_LOCUS27362</name>
    <name evidence="8" type="ORF">XDN619_LOCUS29854</name>
</gene>
<feature type="transmembrane region" description="Helical" evidence="5">
    <location>
        <begin position="64"/>
        <end position="85"/>
    </location>
</feature>
<keyword evidence="4 5" id="KW-0472">Membrane</keyword>
<sequence length="252" mass="29067">MLGFEINTFSDPILISIGTFAIHQVTFWIYNGLLLLYTNVLFPKQACRFKIQKNIDVDVKSLKLCVKTVLFNQMFIMLPALILTYPLLMRRGILWHRPLPPWYQILFELAGFIIATEVVFYYSHLFLHLPVIYERIHKQHHYFRAPIGIVSEYSHPIEFIVSSMTSVIAGPVLFRSHLLTTWIWVVIAVAGTINHHCGYLIPGILSTGLANPSFHDFHHSQFTANFGLLGILDRLHGTDKAWQAHKQKTEKQ</sequence>
<evidence type="ECO:0000313" key="12">
    <source>
        <dbReference type="Proteomes" id="UP000663887"/>
    </source>
</evidence>
<comment type="subcellular location">
    <subcellularLocation>
        <location evidence="1">Membrane</location>
    </subcellularLocation>
</comment>
<dbReference type="EMBL" id="CAJOBF010007152">
    <property type="protein sequence ID" value="CAF4225376.1"/>
    <property type="molecule type" value="Genomic_DNA"/>
</dbReference>
<feature type="transmembrane region" description="Helical" evidence="5">
    <location>
        <begin position="20"/>
        <end position="43"/>
    </location>
</feature>
<dbReference type="InterPro" id="IPR050307">
    <property type="entry name" value="Sterol_Desaturase_Related"/>
</dbReference>
<dbReference type="Proteomes" id="UP000663842">
    <property type="component" value="Unassembled WGS sequence"/>
</dbReference>
<dbReference type="GO" id="GO:0005506">
    <property type="term" value="F:iron ion binding"/>
    <property type="evidence" value="ECO:0007669"/>
    <property type="project" value="InterPro"/>
</dbReference>
<name>A0A816YIJ9_9BILA</name>
<accession>A0A816YIJ9</accession>
<evidence type="ECO:0000259" key="6">
    <source>
        <dbReference type="Pfam" id="PF04116"/>
    </source>
</evidence>
<dbReference type="GO" id="GO:0008610">
    <property type="term" value="P:lipid biosynthetic process"/>
    <property type="evidence" value="ECO:0007669"/>
    <property type="project" value="InterPro"/>
</dbReference>
<evidence type="ECO:0000256" key="1">
    <source>
        <dbReference type="ARBA" id="ARBA00004370"/>
    </source>
</evidence>
<dbReference type="EMBL" id="CAJNRF010011959">
    <property type="protein sequence ID" value="CAF2136163.1"/>
    <property type="molecule type" value="Genomic_DNA"/>
</dbReference>
<dbReference type="GO" id="GO:0016491">
    <property type="term" value="F:oxidoreductase activity"/>
    <property type="evidence" value="ECO:0007669"/>
    <property type="project" value="InterPro"/>
</dbReference>
<evidence type="ECO:0000313" key="7">
    <source>
        <dbReference type="EMBL" id="CAF2136163.1"/>
    </source>
</evidence>
<dbReference type="Pfam" id="PF04116">
    <property type="entry name" value="FA_hydroxylase"/>
    <property type="match status" value="1"/>
</dbReference>
<dbReference type="InterPro" id="IPR006694">
    <property type="entry name" value="Fatty_acid_hydroxylase"/>
</dbReference>
<feature type="domain" description="Fatty acid hydroxylase" evidence="6">
    <location>
        <begin position="111"/>
        <end position="238"/>
    </location>
</feature>
<dbReference type="Proteomes" id="UP000663866">
    <property type="component" value="Unassembled WGS sequence"/>
</dbReference>
<protein>
    <recommendedName>
        <fullName evidence="6">Fatty acid hydroxylase domain-containing protein</fullName>
    </recommendedName>
</protein>
<dbReference type="EMBL" id="CAJOBG010004520">
    <property type="protein sequence ID" value="CAF4114306.1"/>
    <property type="molecule type" value="Genomic_DNA"/>
</dbReference>
<dbReference type="Proteomes" id="UP000663856">
    <property type="component" value="Unassembled WGS sequence"/>
</dbReference>
<evidence type="ECO:0000256" key="5">
    <source>
        <dbReference type="SAM" id="Phobius"/>
    </source>
</evidence>
<evidence type="ECO:0000256" key="4">
    <source>
        <dbReference type="ARBA" id="ARBA00023136"/>
    </source>
</evidence>
<dbReference type="EMBL" id="CAJNRG010014707">
    <property type="protein sequence ID" value="CAF2157212.1"/>
    <property type="molecule type" value="Genomic_DNA"/>
</dbReference>
<evidence type="ECO:0000313" key="9">
    <source>
        <dbReference type="EMBL" id="CAF4114306.1"/>
    </source>
</evidence>
<evidence type="ECO:0000256" key="3">
    <source>
        <dbReference type="ARBA" id="ARBA00022989"/>
    </source>
</evidence>
<organism evidence="8 12">
    <name type="scientific">Rotaria magnacalcarata</name>
    <dbReference type="NCBI Taxonomy" id="392030"/>
    <lineage>
        <taxon>Eukaryota</taxon>
        <taxon>Metazoa</taxon>
        <taxon>Spiralia</taxon>
        <taxon>Gnathifera</taxon>
        <taxon>Rotifera</taxon>
        <taxon>Eurotatoria</taxon>
        <taxon>Bdelloidea</taxon>
        <taxon>Philodinida</taxon>
        <taxon>Philodinidae</taxon>
        <taxon>Rotaria</taxon>
    </lineage>
</organism>
<proteinExistence type="predicted"/>
<keyword evidence="3 5" id="KW-1133">Transmembrane helix</keyword>
<keyword evidence="11" id="KW-1185">Reference proteome</keyword>
<dbReference type="PANTHER" id="PTHR11863">
    <property type="entry name" value="STEROL DESATURASE"/>
    <property type="match status" value="1"/>
</dbReference>
<reference evidence="8" key="1">
    <citation type="submission" date="2021-02" db="EMBL/GenBank/DDBJ databases">
        <authorList>
            <person name="Nowell W R."/>
        </authorList>
    </citation>
    <scope>NUCLEOTIDE SEQUENCE</scope>
</reference>
<evidence type="ECO:0000313" key="8">
    <source>
        <dbReference type="EMBL" id="CAF2157212.1"/>
    </source>
</evidence>
<evidence type="ECO:0000256" key="2">
    <source>
        <dbReference type="ARBA" id="ARBA00022692"/>
    </source>
</evidence>